<dbReference type="InterPro" id="IPR011814">
    <property type="entry name" value="BioC"/>
</dbReference>
<dbReference type="CDD" id="cd02440">
    <property type="entry name" value="AdoMet_MTases"/>
    <property type="match status" value="1"/>
</dbReference>
<comment type="pathway">
    <text evidence="2 8">Cofactor biosynthesis; biotin biosynthesis.</text>
</comment>
<dbReference type="PANTHER" id="PTHR13090">
    <property type="entry name" value="ARGININE-HYDROXYLASE NDUFAF5, MITOCHONDRIAL"/>
    <property type="match status" value="1"/>
</dbReference>
<evidence type="ECO:0000313" key="11">
    <source>
        <dbReference type="Proteomes" id="UP000199600"/>
    </source>
</evidence>
<comment type="similarity">
    <text evidence="8">Belongs to the methyltransferase superfamily.</text>
</comment>
<comment type="catalytic activity">
    <reaction evidence="1 8">
        <text>malonyl-[ACP] + S-adenosyl-L-methionine = malonyl-[ACP] methyl ester + S-adenosyl-L-homocysteine</text>
        <dbReference type="Rhea" id="RHEA:17105"/>
        <dbReference type="Rhea" id="RHEA-COMP:9623"/>
        <dbReference type="Rhea" id="RHEA-COMP:9954"/>
        <dbReference type="ChEBI" id="CHEBI:57856"/>
        <dbReference type="ChEBI" id="CHEBI:59789"/>
        <dbReference type="ChEBI" id="CHEBI:78449"/>
        <dbReference type="ChEBI" id="CHEBI:78845"/>
        <dbReference type="EC" id="2.1.1.197"/>
    </reaction>
</comment>
<comment type="function">
    <text evidence="8">Converts the free carboxyl group of a malonyl-thioester to its methyl ester by transfer of a methyl group from S-adenosyl-L-methionine (SAM). It allows to synthesize pimeloyl-ACP via the fatty acid synthetic pathway.</text>
</comment>
<evidence type="ECO:0000256" key="6">
    <source>
        <dbReference type="ARBA" id="ARBA00022691"/>
    </source>
</evidence>
<dbReference type="GO" id="GO:0010340">
    <property type="term" value="F:carboxyl-O-methyltransferase activity"/>
    <property type="evidence" value="ECO:0007669"/>
    <property type="project" value="UniProtKB-UniRule"/>
</dbReference>
<evidence type="ECO:0000256" key="2">
    <source>
        <dbReference type="ARBA" id="ARBA00004746"/>
    </source>
</evidence>
<accession>A0A1A8Y154</accession>
<dbReference type="GO" id="GO:0009102">
    <property type="term" value="P:biotin biosynthetic process"/>
    <property type="evidence" value="ECO:0007669"/>
    <property type="project" value="UniProtKB-UniRule"/>
</dbReference>
<dbReference type="EMBL" id="FLQY01000306">
    <property type="protein sequence ID" value="SBT10083.1"/>
    <property type="molecule type" value="Genomic_DNA"/>
</dbReference>
<dbReference type="GO" id="GO:0032259">
    <property type="term" value="P:methylation"/>
    <property type="evidence" value="ECO:0007669"/>
    <property type="project" value="UniProtKB-KW"/>
</dbReference>
<organism evidence="10 11">
    <name type="scientific">Candidatus Propionivibrio aalborgensis</name>
    <dbReference type="NCBI Taxonomy" id="1860101"/>
    <lineage>
        <taxon>Bacteria</taxon>
        <taxon>Pseudomonadati</taxon>
        <taxon>Pseudomonadota</taxon>
        <taxon>Betaproteobacteria</taxon>
        <taxon>Rhodocyclales</taxon>
        <taxon>Rhodocyclaceae</taxon>
        <taxon>Propionivibrio</taxon>
    </lineage>
</organism>
<evidence type="ECO:0000256" key="4">
    <source>
        <dbReference type="ARBA" id="ARBA00022603"/>
    </source>
</evidence>
<dbReference type="GO" id="GO:0102130">
    <property type="term" value="F:malonyl-CoA methyltransferase activity"/>
    <property type="evidence" value="ECO:0007669"/>
    <property type="project" value="UniProtKB-EC"/>
</dbReference>
<sequence>MLLPPIKQRVRDSFERAAATYDQAAVVQRQVCDRLLDEFASSNRPFTHILDAGCGTGYGARLLRARWPSVHITGVDFAPSMLSIANRDTDACFAADIEKLPFGDSSFDLWWSSLTIQWCDTDRVFSEAARVLRPKGRLALSTLGPDTFSELRLAFSTVDTHRHTLPFSEPDSICDALARAGFGNITLQRKLHTVYYPDLKTLLRAVKAIGAHNVGEGARSGMMGRHAWQKVEAAYEQHRQPAGLPASYDVILGYANK</sequence>
<dbReference type="AlphaFoldDB" id="A0A1A8Y154"/>
<reference evidence="10 11" key="1">
    <citation type="submission" date="2016-06" db="EMBL/GenBank/DDBJ databases">
        <authorList>
            <person name="Kjaerup R.B."/>
            <person name="Dalgaard T.S."/>
            <person name="Juul-Madsen H.R."/>
        </authorList>
    </citation>
    <scope>NUCLEOTIDE SEQUENCE [LARGE SCALE GENOMIC DNA]</scope>
    <source>
        <strain evidence="10">2</strain>
    </source>
</reference>
<name>A0A1A8Y154_9RHOO</name>
<protein>
    <recommendedName>
        <fullName evidence="3 8">Malonyl-[acyl-carrier protein] O-methyltransferase</fullName>
        <shortName evidence="8">Malonyl-ACP O-methyltransferase</shortName>
        <ecNumber evidence="3 8">2.1.1.197</ecNumber>
    </recommendedName>
    <alternativeName>
        <fullName evidence="8">Biotin synthesis protein BioC</fullName>
    </alternativeName>
</protein>
<dbReference type="InterPro" id="IPR029063">
    <property type="entry name" value="SAM-dependent_MTases_sf"/>
</dbReference>
<proteinExistence type="inferred from homology"/>
<evidence type="ECO:0000256" key="5">
    <source>
        <dbReference type="ARBA" id="ARBA00022679"/>
    </source>
</evidence>
<evidence type="ECO:0000313" key="10">
    <source>
        <dbReference type="EMBL" id="SBT10083.1"/>
    </source>
</evidence>
<dbReference type="SUPFAM" id="SSF53335">
    <property type="entry name" value="S-adenosyl-L-methionine-dependent methyltransferases"/>
    <property type="match status" value="1"/>
</dbReference>
<dbReference type="InterPro" id="IPR013216">
    <property type="entry name" value="Methyltransf_11"/>
</dbReference>
<dbReference type="Gene3D" id="3.40.50.150">
    <property type="entry name" value="Vaccinia Virus protein VP39"/>
    <property type="match status" value="1"/>
</dbReference>
<evidence type="ECO:0000256" key="7">
    <source>
        <dbReference type="ARBA" id="ARBA00022756"/>
    </source>
</evidence>
<gene>
    <name evidence="8 10" type="primary">bioC</name>
    <name evidence="10" type="ORF">PROAA_3740003</name>
</gene>
<dbReference type="PANTHER" id="PTHR13090:SF1">
    <property type="entry name" value="ARGININE-HYDROXYLASE NDUFAF5, MITOCHONDRIAL"/>
    <property type="match status" value="1"/>
</dbReference>
<evidence type="ECO:0000256" key="8">
    <source>
        <dbReference type="HAMAP-Rule" id="MF_00835"/>
    </source>
</evidence>
<feature type="domain" description="Methyltransferase type 11" evidence="9">
    <location>
        <begin position="50"/>
        <end position="139"/>
    </location>
</feature>
<dbReference type="HAMAP" id="MF_00835">
    <property type="entry name" value="BioC"/>
    <property type="match status" value="1"/>
</dbReference>
<dbReference type="RefSeq" id="WP_186411830.1">
    <property type="nucleotide sequence ID" value="NZ_FLQY01000306.1"/>
</dbReference>
<keyword evidence="6 8" id="KW-0949">S-adenosyl-L-methionine</keyword>
<dbReference type="InterPro" id="IPR050602">
    <property type="entry name" value="Malonyl-ACP_OMT"/>
</dbReference>
<dbReference type="NCBIfam" id="TIGR02072">
    <property type="entry name" value="BioC"/>
    <property type="match status" value="1"/>
</dbReference>
<keyword evidence="4 8" id="KW-0489">Methyltransferase</keyword>
<dbReference type="UniPathway" id="UPA00078"/>
<keyword evidence="7 8" id="KW-0093">Biotin biosynthesis</keyword>
<dbReference type="Pfam" id="PF08241">
    <property type="entry name" value="Methyltransf_11"/>
    <property type="match status" value="1"/>
</dbReference>
<evidence type="ECO:0000256" key="1">
    <source>
        <dbReference type="ARBA" id="ARBA00000852"/>
    </source>
</evidence>
<keyword evidence="11" id="KW-1185">Reference proteome</keyword>
<evidence type="ECO:0000256" key="3">
    <source>
        <dbReference type="ARBA" id="ARBA00012327"/>
    </source>
</evidence>
<evidence type="ECO:0000259" key="9">
    <source>
        <dbReference type="Pfam" id="PF08241"/>
    </source>
</evidence>
<dbReference type="GO" id="GO:0008757">
    <property type="term" value="F:S-adenosylmethionine-dependent methyltransferase activity"/>
    <property type="evidence" value="ECO:0007669"/>
    <property type="project" value="InterPro"/>
</dbReference>
<dbReference type="EC" id="2.1.1.197" evidence="3 8"/>
<keyword evidence="5 8" id="KW-0808">Transferase</keyword>
<dbReference type="Proteomes" id="UP000199600">
    <property type="component" value="Unassembled WGS sequence"/>
</dbReference>